<comment type="caution">
    <text evidence="5">The sequence shown here is derived from an EMBL/GenBank/DDBJ whole genome shotgun (WGS) entry which is preliminary data.</text>
</comment>
<dbReference type="Gene3D" id="3.30.360.10">
    <property type="entry name" value="Dihydrodipicolinate Reductase, domain 2"/>
    <property type="match status" value="1"/>
</dbReference>
<proteinExistence type="inferred from homology"/>
<dbReference type="InterPro" id="IPR000683">
    <property type="entry name" value="Gfo/Idh/MocA-like_OxRdtase_N"/>
</dbReference>
<evidence type="ECO:0000259" key="3">
    <source>
        <dbReference type="Pfam" id="PF01408"/>
    </source>
</evidence>
<name>A0A8J3ADJ3_9ACTN</name>
<reference evidence="5" key="1">
    <citation type="journal article" date="2014" name="Int. J. Syst. Evol. Microbiol.">
        <title>Complete genome sequence of Corynebacterium casei LMG S-19264T (=DSM 44701T), isolated from a smear-ripened cheese.</title>
        <authorList>
            <consortium name="US DOE Joint Genome Institute (JGI-PGF)"/>
            <person name="Walter F."/>
            <person name="Albersmeier A."/>
            <person name="Kalinowski J."/>
            <person name="Ruckert C."/>
        </authorList>
    </citation>
    <scope>NUCLEOTIDE SEQUENCE</scope>
    <source>
        <strain evidence="5">CGMCC 1.14988</strain>
    </source>
</reference>
<dbReference type="GO" id="GO:0016491">
    <property type="term" value="F:oxidoreductase activity"/>
    <property type="evidence" value="ECO:0007669"/>
    <property type="project" value="UniProtKB-KW"/>
</dbReference>
<feature type="domain" description="GFO/IDH/MocA-like oxidoreductase" evidence="4">
    <location>
        <begin position="142"/>
        <end position="255"/>
    </location>
</feature>
<dbReference type="SUPFAM" id="SSF55347">
    <property type="entry name" value="Glyceraldehyde-3-phosphate dehydrogenase-like, C-terminal domain"/>
    <property type="match status" value="1"/>
</dbReference>
<dbReference type="EMBL" id="BMHA01000005">
    <property type="protein sequence ID" value="GGI06063.1"/>
    <property type="molecule type" value="Genomic_DNA"/>
</dbReference>
<evidence type="ECO:0000313" key="6">
    <source>
        <dbReference type="Proteomes" id="UP000650511"/>
    </source>
</evidence>
<dbReference type="PANTHER" id="PTHR43708:SF5">
    <property type="entry name" value="CONSERVED EXPRESSED OXIDOREDUCTASE (EUROFUNG)-RELATED"/>
    <property type="match status" value="1"/>
</dbReference>
<dbReference type="RefSeq" id="WP_268234457.1">
    <property type="nucleotide sequence ID" value="NZ_BMHA01000005.1"/>
</dbReference>
<evidence type="ECO:0000256" key="1">
    <source>
        <dbReference type="ARBA" id="ARBA00010928"/>
    </source>
</evidence>
<evidence type="ECO:0008006" key="7">
    <source>
        <dbReference type="Google" id="ProtNLM"/>
    </source>
</evidence>
<organism evidence="5 6">
    <name type="scientific">Egicoccus halophilus</name>
    <dbReference type="NCBI Taxonomy" id="1670830"/>
    <lineage>
        <taxon>Bacteria</taxon>
        <taxon>Bacillati</taxon>
        <taxon>Actinomycetota</taxon>
        <taxon>Nitriliruptoria</taxon>
        <taxon>Egicoccales</taxon>
        <taxon>Egicoccaceae</taxon>
        <taxon>Egicoccus</taxon>
    </lineage>
</organism>
<dbReference type="GO" id="GO:0000166">
    <property type="term" value="F:nucleotide binding"/>
    <property type="evidence" value="ECO:0007669"/>
    <property type="project" value="InterPro"/>
</dbReference>
<evidence type="ECO:0000259" key="4">
    <source>
        <dbReference type="Pfam" id="PF22725"/>
    </source>
</evidence>
<dbReference type="Pfam" id="PF22725">
    <property type="entry name" value="GFO_IDH_MocA_C3"/>
    <property type="match status" value="1"/>
</dbReference>
<dbReference type="Gene3D" id="3.40.50.720">
    <property type="entry name" value="NAD(P)-binding Rossmann-like Domain"/>
    <property type="match status" value="1"/>
</dbReference>
<dbReference type="Proteomes" id="UP000650511">
    <property type="component" value="Unassembled WGS sequence"/>
</dbReference>
<keyword evidence="6" id="KW-1185">Reference proteome</keyword>
<protein>
    <recommendedName>
        <fullName evidence="7">Dehydrogenase</fullName>
    </recommendedName>
</protein>
<reference evidence="5" key="2">
    <citation type="submission" date="2020-09" db="EMBL/GenBank/DDBJ databases">
        <authorList>
            <person name="Sun Q."/>
            <person name="Zhou Y."/>
        </authorList>
    </citation>
    <scope>NUCLEOTIDE SEQUENCE</scope>
    <source>
        <strain evidence="5">CGMCC 1.14988</strain>
    </source>
</reference>
<gene>
    <name evidence="5" type="ORF">GCM10011354_17230</name>
</gene>
<accession>A0A8J3ADJ3</accession>
<evidence type="ECO:0000313" key="5">
    <source>
        <dbReference type="EMBL" id="GGI06063.1"/>
    </source>
</evidence>
<dbReference type="InterPro" id="IPR036291">
    <property type="entry name" value="NAD(P)-bd_dom_sf"/>
</dbReference>
<dbReference type="InterPro" id="IPR051317">
    <property type="entry name" value="Gfo/Idh/MocA_oxidoreduct"/>
</dbReference>
<dbReference type="PANTHER" id="PTHR43708">
    <property type="entry name" value="CONSERVED EXPRESSED OXIDOREDUCTASE (EUROFUNG)"/>
    <property type="match status" value="1"/>
</dbReference>
<dbReference type="Pfam" id="PF01408">
    <property type="entry name" value="GFO_IDH_MocA"/>
    <property type="match status" value="1"/>
</dbReference>
<comment type="similarity">
    <text evidence="1">Belongs to the Gfo/Idh/MocA family.</text>
</comment>
<keyword evidence="2" id="KW-0560">Oxidoreductase</keyword>
<dbReference type="SUPFAM" id="SSF51735">
    <property type="entry name" value="NAD(P)-binding Rossmann-fold domains"/>
    <property type="match status" value="1"/>
</dbReference>
<dbReference type="AlphaFoldDB" id="A0A8J3ADJ3"/>
<evidence type="ECO:0000256" key="2">
    <source>
        <dbReference type="ARBA" id="ARBA00023002"/>
    </source>
</evidence>
<dbReference type="InterPro" id="IPR055170">
    <property type="entry name" value="GFO_IDH_MocA-like_dom"/>
</dbReference>
<feature type="domain" description="Gfo/Idh/MocA-like oxidoreductase N-terminal" evidence="3">
    <location>
        <begin position="13"/>
        <end position="130"/>
    </location>
</feature>
<sequence>MTGAETAARPPVGVGLVGCGRIARMFHLPALRDHPGVELVGIADPDPTSRSAAVAAAPGVPVVADVGTLLRAPGLEAVVVCVPTHRHEAVAVAAFEAGVHVYVEKPLAPDLPAADRIAAAWRASGRHGVVGFNFRFHPLYGQARDALAEGSLGRLVGARTVFASSPRQLPDWKRSRATGGGALLDLATHHLDLLVHLFDAEVATVAAVTSSRRTEDDTVQLTLTFADGVSAQVLATLAAAQTDRVELFGERATLELDRMARRRPRLLPAAGPTTPRERLQAAARVVVEGASATLDGLRPPGEPSFAQAVDAFVRTVAGGTPPVAPATIGDGQHVALLVDAAERAAAQRTVVELAPADRSR</sequence>